<comment type="similarity">
    <text evidence="2 9">Belongs to the outer membrane factor (OMF) (TC 1.B.17) family.</text>
</comment>
<reference evidence="10 11" key="1">
    <citation type="submission" date="2010-01" db="EMBL/GenBank/DDBJ databases">
        <authorList>
            <person name="Weinstock G."/>
            <person name="Sodergren E."/>
            <person name="Clifton S."/>
            <person name="Fulton L."/>
            <person name="Fulton B."/>
            <person name="Courtney L."/>
            <person name="Fronick C."/>
            <person name="Harrison M."/>
            <person name="Strong C."/>
            <person name="Farmer C."/>
            <person name="Delahaunty K."/>
            <person name="Markovic C."/>
            <person name="Hall O."/>
            <person name="Minx P."/>
            <person name="Tomlinson C."/>
            <person name="Mitreva M."/>
            <person name="Nelson J."/>
            <person name="Hou S."/>
            <person name="Wollam A."/>
            <person name="Pepin K.H."/>
            <person name="Johnson M."/>
            <person name="Bhonagiri V."/>
            <person name="Nash W.E."/>
            <person name="Warren W."/>
            <person name="Chinwalla A."/>
            <person name="Mardis E.R."/>
            <person name="Wilson R.K."/>
        </authorList>
    </citation>
    <scope>NUCLEOTIDE SEQUENCE [LARGE SCALE GENOMIC DNA]</scope>
    <source>
        <strain evidence="10 11">NJ9703</strain>
    </source>
</reference>
<evidence type="ECO:0000313" key="10">
    <source>
        <dbReference type="EMBL" id="EFC51051.1"/>
    </source>
</evidence>
<dbReference type="Gene3D" id="2.20.200.10">
    <property type="entry name" value="Outer membrane efflux proteins (OEP)"/>
    <property type="match status" value="1"/>
</dbReference>
<keyword evidence="5 9" id="KW-0732">Signal</keyword>
<dbReference type="AlphaFoldDB" id="A0A9W5MY95"/>
<keyword evidence="7 9" id="KW-0564">Palmitate</keyword>
<evidence type="ECO:0000256" key="9">
    <source>
        <dbReference type="RuleBase" id="RU362097"/>
    </source>
</evidence>
<name>A0A9W5MY95_NEISU</name>
<accession>A0A9W5MY95</accession>
<feature type="signal peptide" evidence="9">
    <location>
        <begin position="1"/>
        <end position="19"/>
    </location>
</feature>
<evidence type="ECO:0000313" key="11">
    <source>
        <dbReference type="Proteomes" id="UP000004621"/>
    </source>
</evidence>
<keyword evidence="6 9" id="KW-0472">Membrane</keyword>
<gene>
    <name evidence="10" type="ORF">NEISUBOT_05530</name>
</gene>
<dbReference type="PANTHER" id="PTHR30203">
    <property type="entry name" value="OUTER MEMBRANE CATION EFFLUX PROTEIN"/>
    <property type="match status" value="1"/>
</dbReference>
<sequence length="468" mass="50744">MKLGLVKSSVCVAAVSLLAACAPFGKQSPLDETTAYPLPQGQSAATAQDGWWMKLKDKKLNNLIASAIQTSTNLRVVKARFEQAQAQLGVVGAANKPQVGLGVTGIGTYVSPKPQAGMVDTDHTLVLAHAALQGSLVFDFWGKNREQIQAVLGKSRAAVYEAHHIRTELAHAVAAQYFAWQMATEQLALLDTRIELADKALKLMQQRVKAQLAPADALHALEMAQQQLQLEKSAWTQKNEKIRNSLAVLTGRVPGVLNGQIPEKMAAVPSSPVSRIEADLLAARPDIAAQKALLEEKWHIVKSTEAEFYPNIELKVLAGMTHIDAFNLIRGRTSGMLGIVPALNLPLFTSGALQSKLAGKRAQYNEQVAVYDQTVLNAMRSAADAVVDYQSLKSRQDTWNKMVNIADKSVQNAKGRVRAGLDNGLTALQKQDEAARTKMSAVQYHAEYLTAWSNLNAQLGGGFKLNKK</sequence>
<keyword evidence="8 9" id="KW-0449">Lipoprotein</keyword>
<dbReference type="Pfam" id="PF02321">
    <property type="entry name" value="OEP"/>
    <property type="match status" value="2"/>
</dbReference>
<dbReference type="InterPro" id="IPR010131">
    <property type="entry name" value="MdtP/NodT-like"/>
</dbReference>
<evidence type="ECO:0000256" key="8">
    <source>
        <dbReference type="ARBA" id="ARBA00023288"/>
    </source>
</evidence>
<dbReference type="GO" id="GO:0005886">
    <property type="term" value="C:plasma membrane"/>
    <property type="evidence" value="ECO:0007669"/>
    <property type="project" value="UniProtKB-SubCell"/>
</dbReference>
<evidence type="ECO:0000256" key="2">
    <source>
        <dbReference type="ARBA" id="ARBA00007613"/>
    </source>
</evidence>
<dbReference type="Proteomes" id="UP000004621">
    <property type="component" value="Unassembled WGS sequence"/>
</dbReference>
<dbReference type="InterPro" id="IPR003423">
    <property type="entry name" value="OMP_efflux"/>
</dbReference>
<dbReference type="NCBIfam" id="TIGR01845">
    <property type="entry name" value="outer_NodT"/>
    <property type="match status" value="1"/>
</dbReference>
<evidence type="ECO:0000256" key="4">
    <source>
        <dbReference type="ARBA" id="ARBA00022692"/>
    </source>
</evidence>
<evidence type="ECO:0000256" key="5">
    <source>
        <dbReference type="ARBA" id="ARBA00022729"/>
    </source>
</evidence>
<dbReference type="Gene3D" id="1.20.1600.10">
    <property type="entry name" value="Outer membrane efflux proteins (OEP)"/>
    <property type="match status" value="1"/>
</dbReference>
<keyword evidence="3 9" id="KW-1134">Transmembrane beta strand</keyword>
<proteinExistence type="inferred from homology"/>
<dbReference type="SUPFAM" id="SSF56954">
    <property type="entry name" value="Outer membrane efflux proteins (OEP)"/>
    <property type="match status" value="1"/>
</dbReference>
<dbReference type="PROSITE" id="PS51257">
    <property type="entry name" value="PROKAR_LIPOPROTEIN"/>
    <property type="match status" value="1"/>
</dbReference>
<organism evidence="10 11">
    <name type="scientific">Neisseria subflava NJ9703</name>
    <dbReference type="NCBI Taxonomy" id="546268"/>
    <lineage>
        <taxon>Bacteria</taxon>
        <taxon>Pseudomonadati</taxon>
        <taxon>Pseudomonadota</taxon>
        <taxon>Betaproteobacteria</taxon>
        <taxon>Neisseriales</taxon>
        <taxon>Neisseriaceae</taxon>
        <taxon>Neisseria</taxon>
    </lineage>
</organism>
<dbReference type="RefSeq" id="WP_004521041.1">
    <property type="nucleotide sequence ID" value="NZ_ACEO02000016.1"/>
</dbReference>
<evidence type="ECO:0000256" key="6">
    <source>
        <dbReference type="ARBA" id="ARBA00023136"/>
    </source>
</evidence>
<dbReference type="GO" id="GO:0015562">
    <property type="term" value="F:efflux transmembrane transporter activity"/>
    <property type="evidence" value="ECO:0007669"/>
    <property type="project" value="InterPro"/>
</dbReference>
<protein>
    <submittedName>
        <fullName evidence="10">Efflux transporter, outer membrane factor lipoprotein, NodT family</fullName>
    </submittedName>
</protein>
<keyword evidence="4 9" id="KW-0812">Transmembrane</keyword>
<dbReference type="PANTHER" id="PTHR30203:SF20">
    <property type="entry name" value="MULTIDRUG RESISTANCE OUTER MEMBRANE PROTEIN MDTP-RELATED"/>
    <property type="match status" value="1"/>
</dbReference>
<evidence type="ECO:0000256" key="1">
    <source>
        <dbReference type="ARBA" id="ARBA00004370"/>
    </source>
</evidence>
<feature type="chain" id="PRO_5041011617" evidence="9">
    <location>
        <begin position="20"/>
        <end position="468"/>
    </location>
</feature>
<evidence type="ECO:0000256" key="7">
    <source>
        <dbReference type="ARBA" id="ARBA00023139"/>
    </source>
</evidence>
<evidence type="ECO:0000256" key="3">
    <source>
        <dbReference type="ARBA" id="ARBA00022452"/>
    </source>
</evidence>
<comment type="caution">
    <text evidence="10">The sequence shown here is derived from an EMBL/GenBank/DDBJ whole genome shotgun (WGS) entry which is preliminary data.</text>
</comment>
<dbReference type="EMBL" id="ACEO02000016">
    <property type="protein sequence ID" value="EFC51051.1"/>
    <property type="molecule type" value="Genomic_DNA"/>
</dbReference>
<comment type="subcellular location">
    <subcellularLocation>
        <location evidence="9">Cell membrane</location>
        <topology evidence="9">Lipid-anchor</topology>
    </subcellularLocation>
    <subcellularLocation>
        <location evidence="1">Membrane</location>
    </subcellularLocation>
</comment>